<gene>
    <name evidence="4" type="ORF">S06H3_16501</name>
</gene>
<evidence type="ECO:0000256" key="1">
    <source>
        <dbReference type="ARBA" id="ARBA00022618"/>
    </source>
</evidence>
<keyword evidence="2" id="KW-0159">Chromosome partition</keyword>
<sequence>MAIIAFKQPIKQSVMIKIRGNKAYDHVKKFSDLGLIKKKKMGHTSELSLRDDFYDYFGVKDSNNPLQESLKTELTEK</sequence>
<dbReference type="InterPro" id="IPR005234">
    <property type="entry name" value="ScpB_csome_segregation"/>
</dbReference>
<protein>
    <submittedName>
        <fullName evidence="4">Uncharacterized protein</fullName>
    </submittedName>
</protein>
<evidence type="ECO:0000256" key="3">
    <source>
        <dbReference type="ARBA" id="ARBA00023306"/>
    </source>
</evidence>
<comment type="caution">
    <text evidence="4">The sequence shown here is derived from an EMBL/GenBank/DDBJ whole genome shotgun (WGS) entry which is preliminary data.</text>
</comment>
<dbReference type="InterPro" id="IPR036390">
    <property type="entry name" value="WH_DNA-bd_sf"/>
</dbReference>
<organism evidence="4">
    <name type="scientific">marine sediment metagenome</name>
    <dbReference type="NCBI Taxonomy" id="412755"/>
    <lineage>
        <taxon>unclassified sequences</taxon>
        <taxon>metagenomes</taxon>
        <taxon>ecological metagenomes</taxon>
    </lineage>
</organism>
<dbReference type="EMBL" id="BARV01008167">
    <property type="protein sequence ID" value="GAI16937.1"/>
    <property type="molecule type" value="Genomic_DNA"/>
</dbReference>
<evidence type="ECO:0000313" key="4">
    <source>
        <dbReference type="EMBL" id="GAI16937.1"/>
    </source>
</evidence>
<evidence type="ECO:0000256" key="2">
    <source>
        <dbReference type="ARBA" id="ARBA00022829"/>
    </source>
</evidence>
<keyword evidence="3" id="KW-0131">Cell cycle</keyword>
<name>X1LCA4_9ZZZZ</name>
<dbReference type="InterPro" id="IPR036388">
    <property type="entry name" value="WH-like_DNA-bd_sf"/>
</dbReference>
<dbReference type="GO" id="GO:0051301">
    <property type="term" value="P:cell division"/>
    <property type="evidence" value="ECO:0007669"/>
    <property type="project" value="UniProtKB-KW"/>
</dbReference>
<reference evidence="4" key="1">
    <citation type="journal article" date="2014" name="Front. Microbiol.">
        <title>High frequency of phylogenetically diverse reductive dehalogenase-homologous genes in deep subseafloor sedimentary metagenomes.</title>
        <authorList>
            <person name="Kawai M."/>
            <person name="Futagami T."/>
            <person name="Toyoda A."/>
            <person name="Takaki Y."/>
            <person name="Nishi S."/>
            <person name="Hori S."/>
            <person name="Arai W."/>
            <person name="Tsubouchi T."/>
            <person name="Morono Y."/>
            <person name="Uchiyama I."/>
            <person name="Ito T."/>
            <person name="Fujiyama A."/>
            <person name="Inagaki F."/>
            <person name="Takami H."/>
        </authorList>
    </citation>
    <scope>NUCLEOTIDE SEQUENCE</scope>
    <source>
        <strain evidence="4">Expedition CK06-06</strain>
    </source>
</reference>
<dbReference type="Pfam" id="PF04079">
    <property type="entry name" value="SMC_ScpB"/>
    <property type="match status" value="1"/>
</dbReference>
<proteinExistence type="predicted"/>
<dbReference type="Gene3D" id="1.10.10.10">
    <property type="entry name" value="Winged helix-like DNA-binding domain superfamily/Winged helix DNA-binding domain"/>
    <property type="match status" value="1"/>
</dbReference>
<dbReference type="GO" id="GO:0051304">
    <property type="term" value="P:chromosome separation"/>
    <property type="evidence" value="ECO:0007669"/>
    <property type="project" value="InterPro"/>
</dbReference>
<dbReference type="SUPFAM" id="SSF46785">
    <property type="entry name" value="Winged helix' DNA-binding domain"/>
    <property type="match status" value="1"/>
</dbReference>
<keyword evidence="1" id="KW-0132">Cell division</keyword>
<accession>X1LCA4</accession>
<dbReference type="AlphaFoldDB" id="X1LCA4"/>